<reference evidence="7 8" key="1">
    <citation type="submission" date="2018-04" db="EMBL/GenBank/DDBJ databases">
        <title>Novel Campyloabacter and Helicobacter Species and Strains.</title>
        <authorList>
            <person name="Mannion A.J."/>
            <person name="Shen Z."/>
            <person name="Fox J.G."/>
        </authorList>
    </citation>
    <scope>NUCLEOTIDE SEQUENCE [LARGE SCALE GENOMIC DNA]</scope>
    <source>
        <strain evidence="7 8">MIT 99-5101</strain>
    </source>
</reference>
<dbReference type="OrthoDB" id="581879at2"/>
<dbReference type="InterPro" id="IPR049453">
    <property type="entry name" value="Memb_transporter_dom"/>
</dbReference>
<feature type="transmembrane region" description="Helical" evidence="5">
    <location>
        <begin position="185"/>
        <end position="212"/>
    </location>
</feature>
<dbReference type="GO" id="GO:0016020">
    <property type="term" value="C:membrane"/>
    <property type="evidence" value="ECO:0007669"/>
    <property type="project" value="UniProtKB-SubCell"/>
</dbReference>
<keyword evidence="4 5" id="KW-0472">Membrane</keyword>
<evidence type="ECO:0000256" key="1">
    <source>
        <dbReference type="ARBA" id="ARBA00004141"/>
    </source>
</evidence>
<feature type="transmembrane region" description="Helical" evidence="5">
    <location>
        <begin position="218"/>
        <end position="237"/>
    </location>
</feature>
<accession>A0A3D8IDT3</accession>
<feature type="transmembrane region" description="Helical" evidence="5">
    <location>
        <begin position="23"/>
        <end position="43"/>
    </location>
</feature>
<feature type="transmembrane region" description="Helical" evidence="5">
    <location>
        <begin position="49"/>
        <end position="65"/>
    </location>
</feature>
<feature type="domain" description="Integral membrane bound transporter" evidence="6">
    <location>
        <begin position="206"/>
        <end position="331"/>
    </location>
</feature>
<evidence type="ECO:0000259" key="6">
    <source>
        <dbReference type="Pfam" id="PF13515"/>
    </source>
</evidence>
<organism evidence="7 8">
    <name type="scientific">Helicobacter ganmani</name>
    <dbReference type="NCBI Taxonomy" id="60246"/>
    <lineage>
        <taxon>Bacteria</taxon>
        <taxon>Pseudomonadati</taxon>
        <taxon>Campylobacterota</taxon>
        <taxon>Epsilonproteobacteria</taxon>
        <taxon>Campylobacterales</taxon>
        <taxon>Helicobacteraceae</taxon>
        <taxon>Helicobacter</taxon>
    </lineage>
</organism>
<evidence type="ECO:0000313" key="8">
    <source>
        <dbReference type="Proteomes" id="UP000256650"/>
    </source>
</evidence>
<feature type="transmembrane region" description="Helical" evidence="5">
    <location>
        <begin position="145"/>
        <end position="173"/>
    </location>
</feature>
<dbReference type="Pfam" id="PF13515">
    <property type="entry name" value="FUSC_2"/>
    <property type="match status" value="1"/>
</dbReference>
<evidence type="ECO:0000256" key="2">
    <source>
        <dbReference type="ARBA" id="ARBA00022692"/>
    </source>
</evidence>
<gene>
    <name evidence="7" type="ORF">CQA43_04225</name>
</gene>
<dbReference type="EMBL" id="NXLS01000003">
    <property type="protein sequence ID" value="RDU63337.1"/>
    <property type="molecule type" value="Genomic_DNA"/>
</dbReference>
<evidence type="ECO:0000256" key="4">
    <source>
        <dbReference type="ARBA" id="ARBA00023136"/>
    </source>
</evidence>
<comment type="subcellular location">
    <subcellularLocation>
        <location evidence="1">Membrane</location>
        <topology evidence="1">Multi-pass membrane protein</topology>
    </subcellularLocation>
</comment>
<keyword evidence="3 5" id="KW-1133">Transmembrane helix</keyword>
<feature type="transmembrane region" description="Helical" evidence="5">
    <location>
        <begin position="121"/>
        <end position="139"/>
    </location>
</feature>
<dbReference type="GeneID" id="82535491"/>
<evidence type="ECO:0000256" key="5">
    <source>
        <dbReference type="SAM" id="Phobius"/>
    </source>
</evidence>
<evidence type="ECO:0000313" key="7">
    <source>
        <dbReference type="EMBL" id="RDU63337.1"/>
    </source>
</evidence>
<feature type="transmembrane region" description="Helical" evidence="5">
    <location>
        <begin position="244"/>
        <end position="266"/>
    </location>
</feature>
<keyword evidence="2 5" id="KW-0812">Transmembrane</keyword>
<comment type="caution">
    <text evidence="7">The sequence shown here is derived from an EMBL/GenBank/DDBJ whole genome shotgun (WGS) entry which is preliminary data.</text>
</comment>
<name>A0A3D8IDT3_9HELI</name>
<keyword evidence="8" id="KW-1185">Reference proteome</keyword>
<feature type="transmembrane region" description="Helical" evidence="5">
    <location>
        <begin position="319"/>
        <end position="338"/>
    </location>
</feature>
<evidence type="ECO:0000256" key="3">
    <source>
        <dbReference type="ARBA" id="ARBA00022989"/>
    </source>
</evidence>
<proteinExistence type="predicted"/>
<dbReference type="AlphaFoldDB" id="A0A3D8IDT3"/>
<dbReference type="Proteomes" id="UP000256650">
    <property type="component" value="Unassembled WGS sequence"/>
</dbReference>
<dbReference type="RefSeq" id="WP_115551364.1">
    <property type="nucleotide sequence ID" value="NZ_CAOPYK010000002.1"/>
</dbReference>
<protein>
    <recommendedName>
        <fullName evidence="6">Integral membrane bound transporter domain-containing protein</fullName>
    </recommendedName>
</protein>
<sequence length="360" mass="40592">MNFLQKIQENIKLIFTWNPSDRLWQMPFFAGLSVAIVLFIAAFFNRPDLGLVAIIGTNIFLYVPDTPIHHKMILCMASAFGIVASFTLGLIGQAFPALIPFIVFLVTMIGAQVVRYFSIGAPGFFFFTFAMILGTYIPFEVKDYPFAIGLVALGTMVANVMVLLYSLSVIYLFKHPPKPTPKIGEFGFGVIIIDPIIIAFFVSASMIFQNFLELERGYWVGVSCAAILTAVTFKQIWIKQTQRILGTILGVSFAYFLLHFSFSPIQFALLMMTLMFFAELTTVRNYALAMVFLTPYSTYLAEVASFMNYDPDLIIKARILDITIGSLFGLLGGAVMHWRPLRKMLERILRKIVFRWAGED</sequence>